<proteinExistence type="predicted"/>
<dbReference type="GO" id="GO:0003824">
    <property type="term" value="F:catalytic activity"/>
    <property type="evidence" value="ECO:0007669"/>
    <property type="project" value="InterPro"/>
</dbReference>
<gene>
    <name evidence="3" type="ORF">HA299_00365</name>
</gene>
<dbReference type="SUPFAM" id="SSF53649">
    <property type="entry name" value="Alkaline phosphatase-like"/>
    <property type="match status" value="1"/>
</dbReference>
<dbReference type="InterPro" id="IPR006124">
    <property type="entry name" value="Metalloenzyme"/>
</dbReference>
<feature type="domain" description="Metalloenzyme" evidence="2">
    <location>
        <begin position="174"/>
        <end position="249"/>
    </location>
</feature>
<keyword evidence="1" id="KW-1133">Transmembrane helix</keyword>
<dbReference type="AlphaFoldDB" id="A0A832RRZ3"/>
<name>A0A832RRZ3_9EURY</name>
<dbReference type="Pfam" id="PF01676">
    <property type="entry name" value="Metalloenzyme"/>
    <property type="match status" value="1"/>
</dbReference>
<evidence type="ECO:0000256" key="1">
    <source>
        <dbReference type="SAM" id="Phobius"/>
    </source>
</evidence>
<evidence type="ECO:0000313" key="4">
    <source>
        <dbReference type="Proteomes" id="UP000600363"/>
    </source>
</evidence>
<accession>A0A832RRZ3</accession>
<dbReference type="RefSeq" id="WP_042684334.1">
    <property type="nucleotide sequence ID" value="NZ_DUIH01000002.1"/>
</dbReference>
<feature type="transmembrane region" description="Helical" evidence="1">
    <location>
        <begin position="329"/>
        <end position="349"/>
    </location>
</feature>
<dbReference type="InterPro" id="IPR017850">
    <property type="entry name" value="Alkaline_phosphatase_core_sf"/>
</dbReference>
<evidence type="ECO:0000259" key="2">
    <source>
        <dbReference type="Pfam" id="PF01676"/>
    </source>
</evidence>
<organism evidence="3 4">
    <name type="scientific">Methermicoccus shengliensis</name>
    <dbReference type="NCBI Taxonomy" id="660064"/>
    <lineage>
        <taxon>Archaea</taxon>
        <taxon>Methanobacteriati</taxon>
        <taxon>Methanobacteriota</taxon>
        <taxon>Stenosarchaea group</taxon>
        <taxon>Methanomicrobia</taxon>
        <taxon>Methanosarcinales</taxon>
        <taxon>Methermicoccaceae</taxon>
        <taxon>Methermicoccus</taxon>
    </lineage>
</organism>
<reference evidence="3" key="1">
    <citation type="journal article" date="2020" name="bioRxiv">
        <title>A rank-normalized archaeal taxonomy based on genome phylogeny resolves widespread incomplete and uneven classifications.</title>
        <authorList>
            <person name="Rinke C."/>
            <person name="Chuvochina M."/>
            <person name="Mussig A.J."/>
            <person name="Chaumeil P.-A."/>
            <person name="Waite D.W."/>
            <person name="Whitman W.B."/>
            <person name="Parks D.H."/>
            <person name="Hugenholtz P."/>
        </authorList>
    </citation>
    <scope>NUCLEOTIDE SEQUENCE</scope>
    <source>
        <strain evidence="3">UBA12518</strain>
    </source>
</reference>
<dbReference type="GO" id="GO:0046872">
    <property type="term" value="F:metal ion binding"/>
    <property type="evidence" value="ECO:0007669"/>
    <property type="project" value="InterPro"/>
</dbReference>
<keyword evidence="1" id="KW-0472">Membrane</keyword>
<comment type="caution">
    <text evidence="3">The sequence shown here is derived from an EMBL/GenBank/DDBJ whole genome shotgun (WGS) entry which is preliminary data.</text>
</comment>
<dbReference type="Gene3D" id="3.40.720.10">
    <property type="entry name" value="Alkaline Phosphatase, subunit A"/>
    <property type="match status" value="1"/>
</dbReference>
<protein>
    <recommendedName>
        <fullName evidence="2">Metalloenzyme domain-containing protein</fullName>
    </recommendedName>
</protein>
<dbReference type="Proteomes" id="UP000600363">
    <property type="component" value="Unassembled WGS sequence"/>
</dbReference>
<evidence type="ECO:0000313" key="3">
    <source>
        <dbReference type="EMBL" id="HIH69070.1"/>
    </source>
</evidence>
<dbReference type="EMBL" id="DUIH01000002">
    <property type="protein sequence ID" value="HIH69070.1"/>
    <property type="molecule type" value="Genomic_DNA"/>
</dbReference>
<keyword evidence="1" id="KW-0812">Transmembrane</keyword>
<sequence length="353" mass="38597">MRLALALAIALLVAFPPAVAQDLSPQEHKSIVLVILDGVGAYYVMDGLTPHSLSGEPLKKAEVPSYLGKMHAYTVPTMVPKTTQSHAVLFTGCSLAEPETVGFENASIFDVARSEGYRVYAIMQQGDTSEVIAEQDAILYFAEGLKAEDVRVVYSPLAREVGELMEAHALTYDGTEEWVVRCALDVMKSSKEPFLLTINIATCDHAAHVRNLTAYVGAIEHTLRALEPLVSECARRGYVLAITSDHGMAFWSERARGGHASSDYAATPEATTCILYLNEMPQESIRAQQDIAPAILTLAGIHRMPRYADVVSSRSVLEKFREPKRIPAWRVWVGAAMVGAINAMGIVLLRRLL</sequence>